<evidence type="ECO:0000313" key="1">
    <source>
        <dbReference type="EMBL" id="RDY11512.1"/>
    </source>
</evidence>
<evidence type="ECO:0000313" key="2">
    <source>
        <dbReference type="Proteomes" id="UP000257109"/>
    </source>
</evidence>
<reference evidence="1" key="1">
    <citation type="submission" date="2018-05" db="EMBL/GenBank/DDBJ databases">
        <title>Draft genome of Mucuna pruriens seed.</title>
        <authorList>
            <person name="Nnadi N.E."/>
            <person name="Vos R."/>
            <person name="Hasami M.H."/>
            <person name="Devisetty U.K."/>
            <person name="Aguiy J.C."/>
        </authorList>
    </citation>
    <scope>NUCLEOTIDE SEQUENCE [LARGE SCALE GENOMIC DNA]</scope>
    <source>
        <strain evidence="1">JCA_2017</strain>
    </source>
</reference>
<protein>
    <submittedName>
        <fullName evidence="1">Uncharacterized protein</fullName>
    </submittedName>
</protein>
<dbReference type="EMBL" id="QJKJ01000630">
    <property type="protein sequence ID" value="RDY11512.1"/>
    <property type="molecule type" value="Genomic_DNA"/>
</dbReference>
<proteinExistence type="predicted"/>
<name>A0A371I907_MUCPR</name>
<sequence length="60" mass="6863">MTKCMTIQQRGSSDTILDGIKRAISRIKKGSKYDRVSNKEEEDTKIQKNKFAHTMTSLNT</sequence>
<dbReference type="AlphaFoldDB" id="A0A371I907"/>
<feature type="non-terminal residue" evidence="1">
    <location>
        <position position="1"/>
    </location>
</feature>
<keyword evidence="2" id="KW-1185">Reference proteome</keyword>
<comment type="caution">
    <text evidence="1">The sequence shown here is derived from an EMBL/GenBank/DDBJ whole genome shotgun (WGS) entry which is preliminary data.</text>
</comment>
<organism evidence="1 2">
    <name type="scientific">Mucuna pruriens</name>
    <name type="common">Velvet bean</name>
    <name type="synonym">Dolichos pruriens</name>
    <dbReference type="NCBI Taxonomy" id="157652"/>
    <lineage>
        <taxon>Eukaryota</taxon>
        <taxon>Viridiplantae</taxon>
        <taxon>Streptophyta</taxon>
        <taxon>Embryophyta</taxon>
        <taxon>Tracheophyta</taxon>
        <taxon>Spermatophyta</taxon>
        <taxon>Magnoliopsida</taxon>
        <taxon>eudicotyledons</taxon>
        <taxon>Gunneridae</taxon>
        <taxon>Pentapetalae</taxon>
        <taxon>rosids</taxon>
        <taxon>fabids</taxon>
        <taxon>Fabales</taxon>
        <taxon>Fabaceae</taxon>
        <taxon>Papilionoideae</taxon>
        <taxon>50 kb inversion clade</taxon>
        <taxon>NPAAA clade</taxon>
        <taxon>indigoferoid/millettioid clade</taxon>
        <taxon>Phaseoleae</taxon>
        <taxon>Mucuna</taxon>
    </lineage>
</organism>
<gene>
    <name evidence="1" type="ORF">CR513_03828</name>
</gene>
<accession>A0A371I907</accession>
<dbReference type="Proteomes" id="UP000257109">
    <property type="component" value="Unassembled WGS sequence"/>
</dbReference>